<reference evidence="4 5" key="1">
    <citation type="submission" date="2020-08" db="EMBL/GenBank/DDBJ databases">
        <title>Genomic Encyclopedia of Type Strains, Phase IV (KMG-IV): sequencing the most valuable type-strain genomes for metagenomic binning, comparative biology and taxonomic classification.</title>
        <authorList>
            <person name="Goeker M."/>
        </authorList>
    </citation>
    <scope>NUCLEOTIDE SEQUENCE [LARGE SCALE GENOMIC DNA]</scope>
    <source>
        <strain evidence="4 5">DSM 17328</strain>
    </source>
</reference>
<dbReference type="InterPro" id="IPR052748">
    <property type="entry name" value="ISR_Activator"/>
</dbReference>
<dbReference type="SUPFAM" id="SSF81901">
    <property type="entry name" value="HCP-like"/>
    <property type="match status" value="1"/>
</dbReference>
<organism evidence="4 5">
    <name type="scientific">Sphingosinicella soli</name>
    <dbReference type="NCBI Taxonomy" id="333708"/>
    <lineage>
        <taxon>Bacteria</taxon>
        <taxon>Pseudomonadati</taxon>
        <taxon>Pseudomonadota</taxon>
        <taxon>Alphaproteobacteria</taxon>
        <taxon>Sphingomonadales</taxon>
        <taxon>Sphingosinicellaceae</taxon>
        <taxon>Sphingosinicella</taxon>
    </lineage>
</organism>
<proteinExistence type="predicted"/>
<dbReference type="PANTHER" id="PTHR45011:SF1">
    <property type="entry name" value="DAP3-BINDING CELL DEATH ENHANCER 1"/>
    <property type="match status" value="1"/>
</dbReference>
<dbReference type="Gene3D" id="3.30.70.1070">
    <property type="entry name" value="Sporulation related repeat"/>
    <property type="match status" value="1"/>
</dbReference>
<feature type="region of interest" description="Disordered" evidence="1">
    <location>
        <begin position="189"/>
        <end position="236"/>
    </location>
</feature>
<comment type="caution">
    <text evidence="4">The sequence shown here is derived from an EMBL/GenBank/DDBJ whole genome shotgun (WGS) entry which is preliminary data.</text>
</comment>
<dbReference type="PANTHER" id="PTHR45011">
    <property type="entry name" value="DAP3-BINDING CELL DEATH ENHANCER 1"/>
    <property type="match status" value="1"/>
</dbReference>
<dbReference type="Pfam" id="PF05036">
    <property type="entry name" value="SPOR"/>
    <property type="match status" value="1"/>
</dbReference>
<feature type="domain" description="SPOR" evidence="3">
    <location>
        <begin position="246"/>
        <end position="326"/>
    </location>
</feature>
<dbReference type="InterPro" id="IPR036680">
    <property type="entry name" value="SPOR-like_sf"/>
</dbReference>
<dbReference type="Gene3D" id="1.25.40.10">
    <property type="entry name" value="Tetratricopeptide repeat domain"/>
    <property type="match status" value="1"/>
</dbReference>
<dbReference type="GO" id="GO:0042834">
    <property type="term" value="F:peptidoglycan binding"/>
    <property type="evidence" value="ECO:0007669"/>
    <property type="project" value="InterPro"/>
</dbReference>
<name>A0A7W7B040_9SPHN</name>
<keyword evidence="2" id="KW-0732">Signal</keyword>
<dbReference type="AlphaFoldDB" id="A0A7W7B040"/>
<dbReference type="Pfam" id="PF08238">
    <property type="entry name" value="Sel1"/>
    <property type="match status" value="3"/>
</dbReference>
<protein>
    <submittedName>
        <fullName evidence="4">Cell division septation protein DedD</fullName>
    </submittedName>
</protein>
<evidence type="ECO:0000256" key="1">
    <source>
        <dbReference type="SAM" id="MobiDB-lite"/>
    </source>
</evidence>
<dbReference type="InterPro" id="IPR007730">
    <property type="entry name" value="SPOR-like_dom"/>
</dbReference>
<feature type="signal peptide" evidence="2">
    <location>
        <begin position="1"/>
        <end position="22"/>
    </location>
</feature>
<evidence type="ECO:0000313" key="4">
    <source>
        <dbReference type="EMBL" id="MBB4630633.1"/>
    </source>
</evidence>
<dbReference type="RefSeq" id="WP_184063843.1">
    <property type="nucleotide sequence ID" value="NZ_JACHNZ010000001.1"/>
</dbReference>
<dbReference type="SUPFAM" id="SSF110997">
    <property type="entry name" value="Sporulation related repeat"/>
    <property type="match status" value="1"/>
</dbReference>
<dbReference type="Proteomes" id="UP000566324">
    <property type="component" value="Unassembled WGS sequence"/>
</dbReference>
<feature type="chain" id="PRO_5031078243" evidence="2">
    <location>
        <begin position="23"/>
        <end position="327"/>
    </location>
</feature>
<keyword evidence="4" id="KW-0131">Cell cycle</keyword>
<sequence length="327" mass="34559">MRHGLILATAFFTLFVSVPTLAGVKEGVVKWQGGDYRGAVVEWMPSAAKGDPDALFNMGQAYKLGRGVPLDKAKAEDFYRRAADKGHAPAQSNLGILLAQRGEKKEAAGLWQKAAAKRDARAQYMLGVLHFNGDTLPKNWPLAYAYMTQANNAGLPQAGRALATMTASLSPGDRASGSEMAQAMMTGDKLGASGKPVAPPRKLANPVAVDKPQAALQKPAPSPGRTTVSNAEIPQPRITASAPATNVAGGGWRIQLGAFSQEARAREAWTGLRRDYPGIVAGLEPVYAPSGSMIRLQAGSFANPGEANSICQRLRDTGRPCFAVHTN</sequence>
<dbReference type="SMART" id="SM00671">
    <property type="entry name" value="SEL1"/>
    <property type="match status" value="3"/>
</dbReference>
<evidence type="ECO:0000259" key="3">
    <source>
        <dbReference type="PROSITE" id="PS51724"/>
    </source>
</evidence>
<dbReference type="InterPro" id="IPR006597">
    <property type="entry name" value="Sel1-like"/>
</dbReference>
<evidence type="ECO:0000256" key="2">
    <source>
        <dbReference type="SAM" id="SignalP"/>
    </source>
</evidence>
<accession>A0A7W7B040</accession>
<evidence type="ECO:0000313" key="5">
    <source>
        <dbReference type="Proteomes" id="UP000566324"/>
    </source>
</evidence>
<dbReference type="PROSITE" id="PS51724">
    <property type="entry name" value="SPOR"/>
    <property type="match status" value="1"/>
</dbReference>
<keyword evidence="5" id="KW-1185">Reference proteome</keyword>
<dbReference type="InterPro" id="IPR011990">
    <property type="entry name" value="TPR-like_helical_dom_sf"/>
</dbReference>
<gene>
    <name evidence="4" type="ORF">GGQ98_000234</name>
</gene>
<keyword evidence="4" id="KW-0132">Cell division</keyword>
<dbReference type="GO" id="GO:0051301">
    <property type="term" value="P:cell division"/>
    <property type="evidence" value="ECO:0007669"/>
    <property type="project" value="UniProtKB-KW"/>
</dbReference>
<dbReference type="EMBL" id="JACHNZ010000001">
    <property type="protein sequence ID" value="MBB4630633.1"/>
    <property type="molecule type" value="Genomic_DNA"/>
</dbReference>